<proteinExistence type="predicted"/>
<dbReference type="Proteomes" id="UP001165083">
    <property type="component" value="Unassembled WGS sequence"/>
</dbReference>
<evidence type="ECO:0000313" key="3">
    <source>
        <dbReference type="Proteomes" id="UP001165083"/>
    </source>
</evidence>
<feature type="region of interest" description="Disordered" evidence="1">
    <location>
        <begin position="97"/>
        <end position="277"/>
    </location>
</feature>
<comment type="caution">
    <text evidence="2">The sequence shown here is derived from an EMBL/GenBank/DDBJ whole genome shotgun (WGS) entry which is preliminary data.</text>
</comment>
<sequence>MTDASSIYQRFVEAPLRLKARTPSPSPPSTPPPAFHQYDASNPGPWGDSPAFSTRSKEVKKLRRRVAKITIAEPNSEAQKEIDGGILAAEALNTESSVGANSADAATSGSQNKQPETGSKSLLTKKKRVTRSVTMKNKDTGEEFVDTPTKASKPPKRFRKFSRDLSNKETTDGKENCSVFSFSLDGAESDEEKVKDVSSDSKAPSKSRRRKSVTVNLPLRRSRRLQHIRAESPKLAPASQQAKPVRNSPSTDEVAPEGSVPVGVGPDSAAEPAQLSTAEKPVDWISPLCDSLLSTNTISGCFFALCLNGLRDMQHPLSENFTASQSNPFGSVFTICIGIAECEKIAQRSFPSKSPKPKSPKSPKPPKSEVAGLRRRSSAKILTQTKKMKKSVRFRSFDLSCLNLQYVEDEQVAVMVDKILTRYSAIMEHVEKLVSQFDAEKDTPAQSMLRELSRVMATPSKIYSGILSNTDAETSKKIYRRAFSGRDSCSQHEIRICGEYFAKQFANLMAPPSLSSPYKFLQGVFSSLASSSVRFKLRVLFLESEDFGEDVSGGDVIKGRVLLDEDGTPFPAMAPYEHQDLGAAIHWALQESYLYWSLAKPLYDMMKNTENCISTDEGLDEASSVKGFLTKSAAGDLDHMEKYVLARRFLRFHVTKSWRHRLEGEGDTAKMWISIEKVCTLAKRYTEVIV</sequence>
<dbReference type="EMBL" id="BSXW01000449">
    <property type="protein sequence ID" value="GMF22694.1"/>
    <property type="molecule type" value="Genomic_DNA"/>
</dbReference>
<name>A0A9W6WZC9_9STRA</name>
<feature type="compositionally biased region" description="Polar residues" evidence="1">
    <location>
        <begin position="238"/>
        <end position="251"/>
    </location>
</feature>
<dbReference type="AlphaFoldDB" id="A0A9W6WZC9"/>
<organism evidence="2 3">
    <name type="scientific">Phytophthora lilii</name>
    <dbReference type="NCBI Taxonomy" id="2077276"/>
    <lineage>
        <taxon>Eukaryota</taxon>
        <taxon>Sar</taxon>
        <taxon>Stramenopiles</taxon>
        <taxon>Oomycota</taxon>
        <taxon>Peronosporomycetes</taxon>
        <taxon>Peronosporales</taxon>
        <taxon>Peronosporaceae</taxon>
        <taxon>Phytophthora</taxon>
    </lineage>
</organism>
<feature type="compositionally biased region" description="Polar residues" evidence="1">
    <location>
        <begin position="97"/>
        <end position="122"/>
    </location>
</feature>
<feature type="compositionally biased region" description="Basic and acidic residues" evidence="1">
    <location>
        <begin position="161"/>
        <end position="175"/>
    </location>
</feature>
<evidence type="ECO:0000256" key="1">
    <source>
        <dbReference type="SAM" id="MobiDB-lite"/>
    </source>
</evidence>
<feature type="compositionally biased region" description="Pro residues" evidence="1">
    <location>
        <begin position="24"/>
        <end position="34"/>
    </location>
</feature>
<gene>
    <name evidence="2" type="ORF">Plil01_000909100</name>
</gene>
<protein>
    <submittedName>
        <fullName evidence="2">Unnamed protein product</fullName>
    </submittedName>
</protein>
<keyword evidence="3" id="KW-1185">Reference proteome</keyword>
<evidence type="ECO:0000313" key="2">
    <source>
        <dbReference type="EMBL" id="GMF22694.1"/>
    </source>
</evidence>
<feature type="region of interest" description="Disordered" evidence="1">
    <location>
        <begin position="16"/>
        <end position="59"/>
    </location>
</feature>
<accession>A0A9W6WZC9</accession>
<feature type="region of interest" description="Disordered" evidence="1">
    <location>
        <begin position="349"/>
        <end position="375"/>
    </location>
</feature>
<dbReference type="OrthoDB" id="79588at2759"/>
<reference evidence="2" key="1">
    <citation type="submission" date="2023-04" db="EMBL/GenBank/DDBJ databases">
        <title>Phytophthora lilii NBRC 32176.</title>
        <authorList>
            <person name="Ichikawa N."/>
            <person name="Sato H."/>
            <person name="Tonouchi N."/>
        </authorList>
    </citation>
    <scope>NUCLEOTIDE SEQUENCE</scope>
    <source>
        <strain evidence="2">NBRC 32176</strain>
    </source>
</reference>